<accession>A0A371CGH7</accession>
<dbReference type="GO" id="GO:0061630">
    <property type="term" value="F:ubiquitin protein ligase activity"/>
    <property type="evidence" value="ECO:0007669"/>
    <property type="project" value="UniProtKB-UniRule"/>
</dbReference>
<dbReference type="STRING" id="139420.A0A371CGH7"/>
<dbReference type="EMBL" id="KZ857949">
    <property type="protein sequence ID" value="RDX39384.1"/>
    <property type="molecule type" value="Genomic_DNA"/>
</dbReference>
<feature type="domain" description="E3 ubiquitin-protein ligase UBR-like C-terminal" evidence="2">
    <location>
        <begin position="2"/>
        <end position="181"/>
    </location>
</feature>
<gene>
    <name evidence="3" type="ORF">OH76DRAFT_1562423</name>
</gene>
<keyword evidence="1" id="KW-0862">Zinc</keyword>
<keyword evidence="1" id="KW-0833">Ubl conjugation pathway</keyword>
<dbReference type="GO" id="GO:0071596">
    <property type="term" value="P:ubiquitin-dependent protein catabolic process via the N-end rule pathway"/>
    <property type="evidence" value="ECO:0007669"/>
    <property type="project" value="UniProtKB-UniRule"/>
</dbReference>
<keyword evidence="1" id="KW-0479">Metal-binding</keyword>
<keyword evidence="1" id="KW-0863">Zinc-finger</keyword>
<comment type="pathway">
    <text evidence="1">Protein modification; protein ubiquitination.</text>
</comment>
<dbReference type="InterPro" id="IPR044046">
    <property type="entry name" value="E3_ligase_UBR-like_C"/>
</dbReference>
<dbReference type="GO" id="GO:0016567">
    <property type="term" value="P:protein ubiquitination"/>
    <property type="evidence" value="ECO:0007669"/>
    <property type="project" value="UniProtKB-UniRule"/>
</dbReference>
<dbReference type="GO" id="GO:0005737">
    <property type="term" value="C:cytoplasm"/>
    <property type="evidence" value="ECO:0007669"/>
    <property type="project" value="TreeGrafter"/>
</dbReference>
<sequence length="294" mass="33416">MLKHVLVLTYYAHLARTVVGLVYILNKSRNTLAVETRRYDDIFGDTRIFFMSVVRHSPIFEQAADAVFQSFGEPRISQLLCTLASEPTPCAHPLPRGPPNVFPAPPELDADMYRRLLKILEIPPLAELPNHDTIQNALSGWCAHYGHSQAASQLNCGVMLEYPLVYRLAQLPLVLDHLYLDQDKTMSHCCVDLENQARGECNMHTRECAGPIGLYFLVKRCSLLYLYANNGAFGQSPYLDVHGEVDVSMRRGRRQYLHHARWEEVHKIWLNHGIPTLIARRLEGTVDNGGWETL</sequence>
<dbReference type="GO" id="GO:0008270">
    <property type="term" value="F:zinc ion binding"/>
    <property type="evidence" value="ECO:0007669"/>
    <property type="project" value="UniProtKB-UniRule"/>
</dbReference>
<proteinExistence type="inferred from homology"/>
<keyword evidence="4" id="KW-1185">Reference proteome</keyword>
<dbReference type="PANTHER" id="PTHR21497:SF24">
    <property type="entry name" value="E3 UBIQUITIN-PROTEIN LIGASE UBR1"/>
    <property type="match status" value="1"/>
</dbReference>
<name>A0A371CGH7_9APHY</name>
<comment type="similarity">
    <text evidence="1">Belongs to the E3 ubiquitin-protein ligase UBR1-like family.</text>
</comment>
<organism evidence="3 4">
    <name type="scientific">Lentinus brumalis</name>
    <dbReference type="NCBI Taxonomy" id="2498619"/>
    <lineage>
        <taxon>Eukaryota</taxon>
        <taxon>Fungi</taxon>
        <taxon>Dikarya</taxon>
        <taxon>Basidiomycota</taxon>
        <taxon>Agaricomycotina</taxon>
        <taxon>Agaricomycetes</taxon>
        <taxon>Polyporales</taxon>
        <taxon>Polyporaceae</taxon>
        <taxon>Lentinus</taxon>
    </lineage>
</organism>
<feature type="domain" description="E3 ubiquitin-protein ligase UBR-like C-terminal" evidence="2">
    <location>
        <begin position="187"/>
        <end position="271"/>
    </location>
</feature>
<comment type="function">
    <text evidence="1">Ubiquitin ligase protein which is a component of the N-end rule pathway. Recognizes and binds to proteins bearing specific N-terminal residues that are destabilizing according to the N-end rule, leading to their ubiquitination and subsequent degradation.</text>
</comment>
<protein>
    <recommendedName>
        <fullName evidence="1">E3 ubiquitin-protein ligase</fullName>
        <ecNumber evidence="1">2.3.2.27</ecNumber>
    </recommendedName>
</protein>
<dbReference type="OrthoDB" id="26387at2759"/>
<dbReference type="UniPathway" id="UPA00143"/>
<dbReference type="InterPro" id="IPR039164">
    <property type="entry name" value="UBR1-like"/>
</dbReference>
<dbReference type="Proteomes" id="UP000256964">
    <property type="component" value="Unassembled WGS sequence"/>
</dbReference>
<evidence type="ECO:0000313" key="3">
    <source>
        <dbReference type="EMBL" id="RDX39384.1"/>
    </source>
</evidence>
<reference evidence="3 4" key="1">
    <citation type="journal article" date="2018" name="Biotechnol. Biofuels">
        <title>Integrative visual omics of the white-rot fungus Polyporus brumalis exposes the biotechnological potential of its oxidative enzymes for delignifying raw plant biomass.</title>
        <authorList>
            <person name="Miyauchi S."/>
            <person name="Rancon A."/>
            <person name="Drula E."/>
            <person name="Hage H."/>
            <person name="Chaduli D."/>
            <person name="Favel A."/>
            <person name="Grisel S."/>
            <person name="Henrissat B."/>
            <person name="Herpoel-Gimbert I."/>
            <person name="Ruiz-Duenas F.J."/>
            <person name="Chevret D."/>
            <person name="Hainaut M."/>
            <person name="Lin J."/>
            <person name="Wang M."/>
            <person name="Pangilinan J."/>
            <person name="Lipzen A."/>
            <person name="Lesage-Meessen L."/>
            <person name="Navarro D."/>
            <person name="Riley R."/>
            <person name="Grigoriev I.V."/>
            <person name="Zhou S."/>
            <person name="Raouche S."/>
            <person name="Rosso M.N."/>
        </authorList>
    </citation>
    <scope>NUCLEOTIDE SEQUENCE [LARGE SCALE GENOMIC DNA]</scope>
    <source>
        <strain evidence="3 4">BRFM 1820</strain>
    </source>
</reference>
<evidence type="ECO:0000256" key="1">
    <source>
        <dbReference type="RuleBase" id="RU366018"/>
    </source>
</evidence>
<dbReference type="Pfam" id="PF18995">
    <property type="entry name" value="PRT6_C"/>
    <property type="match status" value="2"/>
</dbReference>
<dbReference type="AlphaFoldDB" id="A0A371CGH7"/>
<evidence type="ECO:0000259" key="2">
    <source>
        <dbReference type="Pfam" id="PF18995"/>
    </source>
</evidence>
<dbReference type="EC" id="2.3.2.27" evidence="1"/>
<keyword evidence="1" id="KW-0808">Transferase</keyword>
<evidence type="ECO:0000313" key="4">
    <source>
        <dbReference type="Proteomes" id="UP000256964"/>
    </source>
</evidence>
<dbReference type="PANTHER" id="PTHR21497">
    <property type="entry name" value="UBIQUITIN LIGASE E3 ALPHA-RELATED"/>
    <property type="match status" value="1"/>
</dbReference>
<comment type="catalytic activity">
    <reaction evidence="1">
        <text>S-ubiquitinyl-[E2 ubiquitin-conjugating enzyme]-L-cysteine + [acceptor protein]-L-lysine = [E2 ubiquitin-conjugating enzyme]-L-cysteine + N(6)-ubiquitinyl-[acceptor protein]-L-lysine.</text>
        <dbReference type="EC" id="2.3.2.27"/>
    </reaction>
</comment>
<dbReference type="GO" id="GO:0000151">
    <property type="term" value="C:ubiquitin ligase complex"/>
    <property type="evidence" value="ECO:0007669"/>
    <property type="project" value="TreeGrafter"/>
</dbReference>